<dbReference type="InterPro" id="IPR000524">
    <property type="entry name" value="Tscrpt_reg_HTH_GntR"/>
</dbReference>
<dbReference type="PRINTS" id="PR00035">
    <property type="entry name" value="HTHGNTR"/>
</dbReference>
<dbReference type="Pfam" id="PF00392">
    <property type="entry name" value="GntR"/>
    <property type="match status" value="1"/>
</dbReference>
<dbReference type="SMART" id="SM00345">
    <property type="entry name" value="HTH_GNTR"/>
    <property type="match status" value="1"/>
</dbReference>
<dbReference type="Gene3D" id="1.20.120.530">
    <property type="entry name" value="GntR ligand-binding domain-like"/>
    <property type="match status" value="1"/>
</dbReference>
<evidence type="ECO:0000259" key="4">
    <source>
        <dbReference type="PROSITE" id="PS50949"/>
    </source>
</evidence>
<dbReference type="InterPro" id="IPR036390">
    <property type="entry name" value="WH_DNA-bd_sf"/>
</dbReference>
<accession>A0A512HNN4</accession>
<evidence type="ECO:0000313" key="5">
    <source>
        <dbReference type="EMBL" id="GEO87065.1"/>
    </source>
</evidence>
<evidence type="ECO:0000256" key="2">
    <source>
        <dbReference type="ARBA" id="ARBA00023125"/>
    </source>
</evidence>
<dbReference type="EMBL" id="BJZP01000029">
    <property type="protein sequence ID" value="GEO87065.1"/>
    <property type="molecule type" value="Genomic_DNA"/>
</dbReference>
<dbReference type="SUPFAM" id="SSF48008">
    <property type="entry name" value="GntR ligand-binding domain-like"/>
    <property type="match status" value="1"/>
</dbReference>
<dbReference type="Proteomes" id="UP000321717">
    <property type="component" value="Unassembled WGS sequence"/>
</dbReference>
<dbReference type="PANTHER" id="PTHR43537">
    <property type="entry name" value="TRANSCRIPTIONAL REGULATOR, GNTR FAMILY"/>
    <property type="match status" value="1"/>
</dbReference>
<sequence length="240" mass="26713">MPETKSKRAAGSFKPVHSPRAFELVCASVREKLLYGELKPGDKLPPERDLALQLNVSRNVVREALRSLEIAGIVALRKGIKGGAFVQEGEASRITQALSDLIILNALSPKDLFEARIMILEMIIDHLFKGGSTLDLSPLQLVVEDTRAATLSGDIARRIECARRFYHELAALVGNRALILTVDSQTEVIQTFLRYRVADMSADTLMKSRDAFMEFMRKGDAEAAKTELRAHLTRVHTSLW</sequence>
<dbReference type="InterPro" id="IPR036388">
    <property type="entry name" value="WH-like_DNA-bd_sf"/>
</dbReference>
<organism evidence="5 6">
    <name type="scientific">Ciceribacter naphthalenivorans</name>
    <dbReference type="NCBI Taxonomy" id="1118451"/>
    <lineage>
        <taxon>Bacteria</taxon>
        <taxon>Pseudomonadati</taxon>
        <taxon>Pseudomonadota</taxon>
        <taxon>Alphaproteobacteria</taxon>
        <taxon>Hyphomicrobiales</taxon>
        <taxon>Rhizobiaceae</taxon>
        <taxon>Ciceribacter</taxon>
    </lineage>
</organism>
<protein>
    <submittedName>
        <fullName evidence="5">GntR family transcriptional regulator</fullName>
    </submittedName>
</protein>
<dbReference type="GO" id="GO:0003677">
    <property type="term" value="F:DNA binding"/>
    <property type="evidence" value="ECO:0007669"/>
    <property type="project" value="UniProtKB-KW"/>
</dbReference>
<dbReference type="PANTHER" id="PTHR43537:SF5">
    <property type="entry name" value="UXU OPERON TRANSCRIPTIONAL REGULATOR"/>
    <property type="match status" value="1"/>
</dbReference>
<evidence type="ECO:0000313" key="6">
    <source>
        <dbReference type="Proteomes" id="UP000321717"/>
    </source>
</evidence>
<evidence type="ECO:0000256" key="1">
    <source>
        <dbReference type="ARBA" id="ARBA00023015"/>
    </source>
</evidence>
<dbReference type="InterPro" id="IPR011711">
    <property type="entry name" value="GntR_C"/>
</dbReference>
<comment type="caution">
    <text evidence="5">The sequence shown here is derived from an EMBL/GenBank/DDBJ whole genome shotgun (WGS) entry which is preliminary data.</text>
</comment>
<reference evidence="5 6" key="1">
    <citation type="submission" date="2019-07" db="EMBL/GenBank/DDBJ databases">
        <title>Whole genome shotgun sequence of Rhizobium naphthalenivorans NBRC 107585.</title>
        <authorList>
            <person name="Hosoyama A."/>
            <person name="Uohara A."/>
            <person name="Ohji S."/>
            <person name="Ichikawa N."/>
        </authorList>
    </citation>
    <scope>NUCLEOTIDE SEQUENCE [LARGE SCALE GENOMIC DNA]</scope>
    <source>
        <strain evidence="5 6">NBRC 107585</strain>
    </source>
</reference>
<dbReference type="Pfam" id="PF07729">
    <property type="entry name" value="FCD"/>
    <property type="match status" value="1"/>
</dbReference>
<dbReference type="SMART" id="SM00895">
    <property type="entry name" value="FCD"/>
    <property type="match status" value="1"/>
</dbReference>
<dbReference type="AlphaFoldDB" id="A0A512HNN4"/>
<dbReference type="GO" id="GO:0003700">
    <property type="term" value="F:DNA-binding transcription factor activity"/>
    <property type="evidence" value="ECO:0007669"/>
    <property type="project" value="InterPro"/>
</dbReference>
<gene>
    <name evidence="5" type="ORF">RNA01_39970</name>
</gene>
<dbReference type="Gene3D" id="1.10.10.10">
    <property type="entry name" value="Winged helix-like DNA-binding domain superfamily/Winged helix DNA-binding domain"/>
    <property type="match status" value="1"/>
</dbReference>
<keyword evidence="6" id="KW-1185">Reference proteome</keyword>
<name>A0A512HNN4_9HYPH</name>
<dbReference type="RefSeq" id="WP_147181927.1">
    <property type="nucleotide sequence ID" value="NZ_BJZP01000029.1"/>
</dbReference>
<dbReference type="OrthoDB" id="5454556at2"/>
<keyword evidence="1" id="KW-0805">Transcription regulation</keyword>
<dbReference type="CDD" id="cd07377">
    <property type="entry name" value="WHTH_GntR"/>
    <property type="match status" value="1"/>
</dbReference>
<dbReference type="PROSITE" id="PS50949">
    <property type="entry name" value="HTH_GNTR"/>
    <property type="match status" value="1"/>
</dbReference>
<evidence type="ECO:0000256" key="3">
    <source>
        <dbReference type="ARBA" id="ARBA00023163"/>
    </source>
</evidence>
<dbReference type="SUPFAM" id="SSF46785">
    <property type="entry name" value="Winged helix' DNA-binding domain"/>
    <property type="match status" value="1"/>
</dbReference>
<keyword evidence="3" id="KW-0804">Transcription</keyword>
<proteinExistence type="predicted"/>
<keyword evidence="2" id="KW-0238">DNA-binding</keyword>
<dbReference type="InterPro" id="IPR008920">
    <property type="entry name" value="TF_FadR/GntR_C"/>
</dbReference>
<feature type="domain" description="HTH gntR-type" evidence="4">
    <location>
        <begin position="19"/>
        <end position="89"/>
    </location>
</feature>